<keyword evidence="7" id="KW-0732">Signal</keyword>
<dbReference type="PANTHER" id="PTHR46426">
    <property type="entry name" value="PROTEIN DISULFIDE-ISOMERASE TMX3"/>
    <property type="match status" value="1"/>
</dbReference>
<feature type="chain" id="PRO_5007843972" description="Thioredoxin domain-containing protein" evidence="7">
    <location>
        <begin position="19"/>
        <end position="501"/>
    </location>
</feature>
<dbReference type="OMA" id="PWFVKYY"/>
<dbReference type="InterPro" id="IPR013766">
    <property type="entry name" value="Thioredoxin_domain"/>
</dbReference>
<evidence type="ECO:0000256" key="1">
    <source>
        <dbReference type="ARBA" id="ARBA00004389"/>
    </source>
</evidence>
<evidence type="ECO:0000256" key="5">
    <source>
        <dbReference type="ARBA" id="ARBA00045246"/>
    </source>
</evidence>
<dbReference type="InParanoid" id="A0A163LNT8"/>
<dbReference type="FunCoup" id="A0A163LNT8">
    <property type="interactions" value="371"/>
</dbReference>
<dbReference type="SUPFAM" id="SSF52833">
    <property type="entry name" value="Thioredoxin-like"/>
    <property type="match status" value="2"/>
</dbReference>
<dbReference type="STRING" id="4829.A0A163LNT8"/>
<evidence type="ECO:0000256" key="4">
    <source>
        <dbReference type="ARBA" id="ARBA00023136"/>
    </source>
</evidence>
<comment type="subcellular location">
    <subcellularLocation>
        <location evidence="1">Endoplasmic reticulum membrane</location>
        <topology evidence="1">Single-pass membrane protein</topology>
    </subcellularLocation>
</comment>
<keyword evidence="2 6" id="KW-0812">Transmembrane</keyword>
<evidence type="ECO:0000256" key="6">
    <source>
        <dbReference type="SAM" id="Phobius"/>
    </source>
</evidence>
<evidence type="ECO:0000313" key="10">
    <source>
        <dbReference type="Proteomes" id="UP000078561"/>
    </source>
</evidence>
<dbReference type="GO" id="GO:0005789">
    <property type="term" value="C:endoplasmic reticulum membrane"/>
    <property type="evidence" value="ECO:0007669"/>
    <property type="project" value="UniProtKB-SubCell"/>
</dbReference>
<sequence>MHLFLFFFACILASCAFGSTVQLTQDNKGFTAQGNWYVLYYQPSSTTFVDSSWDKLADSFKDWEKHGVRFGKVDCLKDGGDHCSGTTDMIEVSVEGKTITTLRTDTQLEKVIRQHIVSSPLQGSVALTNTALLAEIESSGYPWFVKYYAPWCGHCKNMAPIWTTLAAKEGRPVNVAEVNCETHRDLCSSQKVAGLPTLKFYKDGFSFVYSGDRTLENFESYLTKMTGPSTQSIDHTSLGSIYEHPVSLIYTHPVGDDLDTIKSVAIKYMDSIPFYTTADPKINTALDIDGAAVVLIKDGGAVRQRFPGRLTHTALEEWIGNNRYPLVTRISSGNANDILKGDRLVALLLTPDDTTNVAFQSMARAWLSTTNTPPVIFAELNGHTWANYVKRVYNISRHQLPALVILDPQDKVYFDQDLNGDPFSTDRPHALISALQQADQLLGHSTISAPASGVERVLNFLHDYKMGLAIGLLVLFGVGFAIITTRSEDIVPASAKNTKKD</sequence>
<evidence type="ECO:0000256" key="3">
    <source>
        <dbReference type="ARBA" id="ARBA00022989"/>
    </source>
</evidence>
<evidence type="ECO:0000256" key="2">
    <source>
        <dbReference type="ARBA" id="ARBA00022692"/>
    </source>
</evidence>
<dbReference type="InterPro" id="IPR036249">
    <property type="entry name" value="Thioredoxin-like_sf"/>
</dbReference>
<feature type="domain" description="Thioredoxin" evidence="8">
    <location>
        <begin position="106"/>
        <end position="227"/>
    </location>
</feature>
<keyword evidence="4 6" id="KW-0472">Membrane</keyword>
<reference evidence="9" key="1">
    <citation type="submission" date="2016-04" db="EMBL/GenBank/DDBJ databases">
        <authorList>
            <person name="Evans L.H."/>
            <person name="Alamgir A."/>
            <person name="Owens N."/>
            <person name="Weber N.D."/>
            <person name="Virtaneva K."/>
            <person name="Barbian K."/>
            <person name="Babar A."/>
            <person name="Rosenke K."/>
        </authorList>
    </citation>
    <scope>NUCLEOTIDE SEQUENCE [LARGE SCALE GENOMIC DNA]</scope>
    <source>
        <strain evidence="9">CBS 101.48</strain>
    </source>
</reference>
<feature type="transmembrane region" description="Helical" evidence="6">
    <location>
        <begin position="466"/>
        <end position="484"/>
    </location>
</feature>
<dbReference type="PANTHER" id="PTHR46426:SF1">
    <property type="entry name" value="PROTEIN DISULFIDE-ISOMERASE TMX3"/>
    <property type="match status" value="1"/>
</dbReference>
<dbReference type="InterPro" id="IPR052250">
    <property type="entry name" value="PDI_TMX3"/>
</dbReference>
<evidence type="ECO:0000259" key="8">
    <source>
        <dbReference type="PROSITE" id="PS51352"/>
    </source>
</evidence>
<dbReference type="Proteomes" id="UP000078561">
    <property type="component" value="Unassembled WGS sequence"/>
</dbReference>
<dbReference type="PRINTS" id="PR00421">
    <property type="entry name" value="THIOREDOXIN"/>
</dbReference>
<comment type="function">
    <text evidence="5">Probable disulfide isomerase, which participates in the folding of proteins containing disulfide bonds. May act as a dithiol oxidase. Acts as a regulator of endoplasmic reticulum-mitochondria contact sites via its ability to regulate redox signals.</text>
</comment>
<evidence type="ECO:0000256" key="7">
    <source>
        <dbReference type="SAM" id="SignalP"/>
    </source>
</evidence>
<organism evidence="9">
    <name type="scientific">Absidia glauca</name>
    <name type="common">Pin mould</name>
    <dbReference type="NCBI Taxonomy" id="4829"/>
    <lineage>
        <taxon>Eukaryota</taxon>
        <taxon>Fungi</taxon>
        <taxon>Fungi incertae sedis</taxon>
        <taxon>Mucoromycota</taxon>
        <taxon>Mucoromycotina</taxon>
        <taxon>Mucoromycetes</taxon>
        <taxon>Mucorales</taxon>
        <taxon>Cunninghamellaceae</taxon>
        <taxon>Absidia</taxon>
    </lineage>
</organism>
<dbReference type="OrthoDB" id="427280at2759"/>
<evidence type="ECO:0000313" key="9">
    <source>
        <dbReference type="EMBL" id="SAL94918.1"/>
    </source>
</evidence>
<gene>
    <name evidence="9" type="primary">ABSGL_00212.1 scaffold 367</name>
</gene>
<feature type="signal peptide" evidence="7">
    <location>
        <begin position="1"/>
        <end position="18"/>
    </location>
</feature>
<dbReference type="Pfam" id="PF00085">
    <property type="entry name" value="Thioredoxin"/>
    <property type="match status" value="1"/>
</dbReference>
<protein>
    <recommendedName>
        <fullName evidence="8">Thioredoxin domain-containing protein</fullName>
    </recommendedName>
</protein>
<dbReference type="CDD" id="cd02961">
    <property type="entry name" value="PDI_a_family"/>
    <property type="match status" value="1"/>
</dbReference>
<keyword evidence="10" id="KW-1185">Reference proteome</keyword>
<dbReference type="Gene3D" id="3.40.30.10">
    <property type="entry name" value="Glutaredoxin"/>
    <property type="match status" value="2"/>
</dbReference>
<dbReference type="PROSITE" id="PS51352">
    <property type="entry name" value="THIOREDOXIN_2"/>
    <property type="match status" value="1"/>
</dbReference>
<keyword evidence="3 6" id="KW-1133">Transmembrane helix</keyword>
<dbReference type="AlphaFoldDB" id="A0A163LNT8"/>
<dbReference type="CDD" id="cd02981">
    <property type="entry name" value="PDI_b_family"/>
    <property type="match status" value="1"/>
</dbReference>
<name>A0A163LNT8_ABSGL</name>
<proteinExistence type="predicted"/>
<dbReference type="Pfam" id="PF13848">
    <property type="entry name" value="Thioredoxin_6"/>
    <property type="match status" value="1"/>
</dbReference>
<dbReference type="InterPro" id="IPR017937">
    <property type="entry name" value="Thioredoxin_CS"/>
</dbReference>
<accession>A0A163LNT8</accession>
<dbReference type="EMBL" id="LT550056">
    <property type="protein sequence ID" value="SAL94918.1"/>
    <property type="molecule type" value="Genomic_DNA"/>
</dbReference>
<dbReference type="PROSITE" id="PS00194">
    <property type="entry name" value="THIOREDOXIN_1"/>
    <property type="match status" value="1"/>
</dbReference>